<dbReference type="Pfam" id="PF24771">
    <property type="entry name" value="Ig_CFAP74_1st"/>
    <property type="match status" value="1"/>
</dbReference>
<dbReference type="Pfam" id="PF24778">
    <property type="entry name" value="Ig-CFAP74_3rd"/>
    <property type="match status" value="1"/>
</dbReference>
<evidence type="ECO:0000256" key="2">
    <source>
        <dbReference type="SAM" id="MobiDB-lite"/>
    </source>
</evidence>
<feature type="coiled-coil region" evidence="1">
    <location>
        <begin position="78"/>
        <end position="106"/>
    </location>
</feature>
<feature type="domain" description="CFAP74 third Ig-like" evidence="3">
    <location>
        <begin position="599"/>
        <end position="708"/>
    </location>
</feature>
<dbReference type="PANTHER" id="PTHR22538:SF0">
    <property type="entry name" value="CILIA- AND FLAGELLA-ASSOCIATED PROTEIN 74"/>
    <property type="match status" value="1"/>
</dbReference>
<sequence length="905" mass="101847">MLKFIGFTCKDAYERDQEDAIIEAQSGQKAVKQMAEDIREEIRKLTAIPFMLRGNEVPVVVTVVSMLVVALEEAILLKIRSQNERREKKQQKVKEQREQHRRALLQDGKNPYEVWRREEMKERKEEQRLRSWVDVSLTFISKSSIRLVVDDTFLVLLMEQLIIEDGTYKHKIQEEKRKREQADEFQRQVGNYAKEQKITRGDPDRTAGNVDVLDPTGTALRIDPSKVSIQKSNAFGLGRARTEEIQRVEQQDLTVQARITTAFSEHGTSPIEQWKEAQLPNEEEELAEALRLEQEQQLQQEEEEVDEVQVPGVASQHVKDEEEFDEDEDLVEQKLWVPNYSKLEMQYMAAARICQGWNFAWDLQMPLSFSDRKEFKGDAFLAKPAVIAFNDFEVGKRYRQVIEVTNVSLTFNQKDFFEINFVPPGRMSAGVTRYITLWFVPKVSQDIVSTFPILAKTGRIDFPLRCTTKKTILTITPQELVIKNTGALSADFNVLRRRSSEDEGICKLGVLSLLCDMRMTWLEKGICKSLGSTKIGFKFVPTRLRISNGAPGTSDVHETVRVQYLGRLDGIGIANIRAMCIGLAGIGEAVYGGLGPTRYDMHTCVYGHIFRESVMIRNRGSVAMKIQVQKPTQIEGELQLNTALAYIQGYASQAIQVKLIPKADFLDRHPEFRDAQRPDVPGAFRIPMRIIGADQVLPVNTCLIGTLTTDAMTFLPGELNFGPCLVGTSAVRAAAWGGLDAKPGTIAVTCRIVACGEKRQVSVLYTPESAIVITGDLCVRDFATRPRIRSLEFSETQLDLASIPADAATKDSIVVRNVSKVPQMLNALLPPFELSGLKMTPICFTLQPKESQRLQEYVDLLKMPVEEKPEAPEDGAAAPPDGDEAPAEEPGEMDAEEYSKLAQNP</sequence>
<feature type="compositionally biased region" description="Acidic residues" evidence="2">
    <location>
        <begin position="881"/>
        <end position="896"/>
    </location>
</feature>
<comment type="caution">
    <text evidence="4">The sequence shown here is derived from an EMBL/GenBank/DDBJ whole genome shotgun (WGS) entry which is preliminary data.</text>
</comment>
<dbReference type="PANTHER" id="PTHR22538">
    <property type="entry name" value="CILIA- AND FLAGELLA-ASSOCIATED PROTEIN 74"/>
    <property type="match status" value="1"/>
</dbReference>
<dbReference type="EMBL" id="LSRX01000372">
    <property type="protein sequence ID" value="OLP99160.1"/>
    <property type="molecule type" value="Genomic_DNA"/>
</dbReference>
<evidence type="ECO:0000313" key="4">
    <source>
        <dbReference type="EMBL" id="OLP99160.1"/>
    </source>
</evidence>
<evidence type="ECO:0000256" key="1">
    <source>
        <dbReference type="SAM" id="Coils"/>
    </source>
</evidence>
<protein>
    <recommendedName>
        <fullName evidence="3">CFAP74 third Ig-like domain-containing protein</fullName>
    </recommendedName>
</protein>
<keyword evidence="1" id="KW-0175">Coiled coil</keyword>
<gene>
    <name evidence="4" type="ORF">AK812_SmicGene18312</name>
</gene>
<feature type="region of interest" description="Disordered" evidence="2">
    <location>
        <begin position="296"/>
        <end position="325"/>
    </location>
</feature>
<name>A0A1Q9DVG6_SYMMI</name>
<accession>A0A1Q9DVG6</accession>
<proteinExistence type="predicted"/>
<dbReference type="OrthoDB" id="443872at2759"/>
<feature type="region of interest" description="Disordered" evidence="2">
    <location>
        <begin position="863"/>
        <end position="905"/>
    </location>
</feature>
<organism evidence="4 5">
    <name type="scientific">Symbiodinium microadriaticum</name>
    <name type="common">Dinoflagellate</name>
    <name type="synonym">Zooxanthella microadriatica</name>
    <dbReference type="NCBI Taxonomy" id="2951"/>
    <lineage>
        <taxon>Eukaryota</taxon>
        <taxon>Sar</taxon>
        <taxon>Alveolata</taxon>
        <taxon>Dinophyceae</taxon>
        <taxon>Suessiales</taxon>
        <taxon>Symbiodiniaceae</taxon>
        <taxon>Symbiodinium</taxon>
    </lineage>
</organism>
<dbReference type="Proteomes" id="UP000186817">
    <property type="component" value="Unassembled WGS sequence"/>
</dbReference>
<evidence type="ECO:0000313" key="5">
    <source>
        <dbReference type="Proteomes" id="UP000186817"/>
    </source>
</evidence>
<evidence type="ECO:0000259" key="3">
    <source>
        <dbReference type="Pfam" id="PF24778"/>
    </source>
</evidence>
<dbReference type="AlphaFoldDB" id="A0A1Q9DVG6"/>
<reference evidence="4 5" key="1">
    <citation type="submission" date="2016-02" db="EMBL/GenBank/DDBJ databases">
        <title>Genome analysis of coral dinoflagellate symbionts highlights evolutionary adaptations to a symbiotic lifestyle.</title>
        <authorList>
            <person name="Aranda M."/>
            <person name="Li Y."/>
            <person name="Liew Y.J."/>
            <person name="Baumgarten S."/>
            <person name="Simakov O."/>
            <person name="Wilson M."/>
            <person name="Piel J."/>
            <person name="Ashoor H."/>
            <person name="Bougouffa S."/>
            <person name="Bajic V.B."/>
            <person name="Ryu T."/>
            <person name="Ravasi T."/>
            <person name="Bayer T."/>
            <person name="Micklem G."/>
            <person name="Kim H."/>
            <person name="Bhak J."/>
            <person name="Lajeunesse T.C."/>
            <person name="Voolstra C.R."/>
        </authorList>
    </citation>
    <scope>NUCLEOTIDE SEQUENCE [LARGE SCALE GENOMIC DNA]</scope>
    <source>
        <strain evidence="4 5">CCMP2467</strain>
    </source>
</reference>
<keyword evidence="5" id="KW-1185">Reference proteome</keyword>
<dbReference type="InterPro" id="IPR056307">
    <property type="entry name" value="Ig-CFAP74_3rd"/>
</dbReference>